<dbReference type="Gene3D" id="2.160.20.80">
    <property type="entry name" value="E3 ubiquitin-protein ligase SopA"/>
    <property type="match status" value="1"/>
</dbReference>
<dbReference type="PANTHER" id="PTHR14136:SF37">
    <property type="entry name" value="PENTAPEPTIDE REPEAT-CONTAINING PROTEIN"/>
    <property type="match status" value="1"/>
</dbReference>
<organism evidence="1 2">
    <name type="scientific">Radiobacillus deserti</name>
    <dbReference type="NCBI Taxonomy" id="2594883"/>
    <lineage>
        <taxon>Bacteria</taxon>
        <taxon>Bacillati</taxon>
        <taxon>Bacillota</taxon>
        <taxon>Bacilli</taxon>
        <taxon>Bacillales</taxon>
        <taxon>Bacillaceae</taxon>
        <taxon>Radiobacillus</taxon>
    </lineage>
</organism>
<dbReference type="AlphaFoldDB" id="A0A516KDZ1"/>
<evidence type="ECO:0000313" key="2">
    <source>
        <dbReference type="Proteomes" id="UP000315215"/>
    </source>
</evidence>
<dbReference type="OrthoDB" id="154708at2"/>
<evidence type="ECO:0000313" key="1">
    <source>
        <dbReference type="EMBL" id="QDP39587.1"/>
    </source>
</evidence>
<dbReference type="InterPro" id="IPR051082">
    <property type="entry name" value="Pentapeptide-BTB/POZ_domain"/>
</dbReference>
<dbReference type="EMBL" id="CP041666">
    <property type="protein sequence ID" value="QDP39587.1"/>
    <property type="molecule type" value="Genomic_DNA"/>
</dbReference>
<dbReference type="KEGG" id="aqt:FN924_04980"/>
<dbReference type="SUPFAM" id="SSF141571">
    <property type="entry name" value="Pentapeptide repeat-like"/>
    <property type="match status" value="1"/>
</dbReference>
<protein>
    <submittedName>
        <fullName evidence="1">Pentapeptide repeat-containing protein</fullName>
    </submittedName>
</protein>
<dbReference type="Pfam" id="PF00805">
    <property type="entry name" value="Pentapeptide"/>
    <property type="match status" value="1"/>
</dbReference>
<name>A0A516KDZ1_9BACI</name>
<dbReference type="RefSeq" id="WP_143892336.1">
    <property type="nucleotide sequence ID" value="NZ_CP041666.1"/>
</dbReference>
<sequence length="280" mass="31577">MSTQIHEINRERLHADCSNCFGLCCVALPFTASTDFAKDKPSGTPCQNLQCNFLCTIHEHLREEGYRGCTVYECFGAGQKVSQYTFSGKDWRTHPEVAEDMFEILPIMQQLHEMLWYLTEALSLKVTTTIHQELKEAIAKTEKLTLLDADSLLQLDINAHRFQINLLLIEASNLVRHQAKEIHKLTQITYQDRGADLIGANLAKKDLKGSNFRGAYLIAANLQDADLRGSDFIGADMRDTNLKGANLLDSIFLTQDQLNAANGDKHTKLPPLLSYPKHWD</sequence>
<proteinExistence type="predicted"/>
<keyword evidence="2" id="KW-1185">Reference proteome</keyword>
<gene>
    <name evidence="1" type="ORF">FN924_04980</name>
</gene>
<reference evidence="1 2" key="1">
    <citation type="submission" date="2019-07" db="EMBL/GenBank/DDBJ databases">
        <authorList>
            <person name="Li J."/>
        </authorList>
    </citation>
    <scope>NUCLEOTIDE SEQUENCE [LARGE SCALE GENOMIC DNA]</scope>
    <source>
        <strain evidence="1 2">TKL69</strain>
    </source>
</reference>
<dbReference type="Proteomes" id="UP000315215">
    <property type="component" value="Chromosome"/>
</dbReference>
<accession>A0A516KDZ1</accession>
<dbReference type="PANTHER" id="PTHR14136">
    <property type="entry name" value="BTB_POZ DOMAIN-CONTAINING PROTEIN KCTD9"/>
    <property type="match status" value="1"/>
</dbReference>
<dbReference type="InterPro" id="IPR001646">
    <property type="entry name" value="5peptide_repeat"/>
</dbReference>